<keyword evidence="21" id="KW-1185">Reference proteome</keyword>
<evidence type="ECO:0000256" key="10">
    <source>
        <dbReference type="ARBA" id="ARBA00022989"/>
    </source>
</evidence>
<dbReference type="GO" id="GO:0098771">
    <property type="term" value="P:inorganic ion homeostasis"/>
    <property type="evidence" value="ECO:0007669"/>
    <property type="project" value="UniProtKB-ARBA"/>
</dbReference>
<dbReference type="InterPro" id="IPR002524">
    <property type="entry name" value="Cation_efflux"/>
</dbReference>
<evidence type="ECO:0000256" key="3">
    <source>
        <dbReference type="ARBA" id="ARBA00009156"/>
    </source>
</evidence>
<reference evidence="20" key="1">
    <citation type="submission" date="2023-06" db="EMBL/GenBank/DDBJ databases">
        <title>Genome-scale phylogeny and comparative genomics of the fungal order Sordariales.</title>
        <authorList>
            <consortium name="Lawrence Berkeley National Laboratory"/>
            <person name="Hensen N."/>
            <person name="Bonometti L."/>
            <person name="Westerberg I."/>
            <person name="Brannstrom I.O."/>
            <person name="Guillou S."/>
            <person name="Cros-Aarteil S."/>
            <person name="Calhoun S."/>
            <person name="Haridas S."/>
            <person name="Kuo A."/>
            <person name="Mondo S."/>
            <person name="Pangilinan J."/>
            <person name="Riley R."/>
            <person name="Labutti K."/>
            <person name="Andreopoulos B."/>
            <person name="Lipzen A."/>
            <person name="Chen C."/>
            <person name="Yanf M."/>
            <person name="Daum C."/>
            <person name="Ng V."/>
            <person name="Clum A."/>
            <person name="Steindorff A."/>
            <person name="Ohm R."/>
            <person name="Martin F."/>
            <person name="Silar P."/>
            <person name="Natvig D."/>
            <person name="Lalanne C."/>
            <person name="Gautier V."/>
            <person name="Ament-Velasquez S.L."/>
            <person name="Kruys A."/>
            <person name="Hutchinson M.I."/>
            <person name="Powell A.J."/>
            <person name="Barry K."/>
            <person name="Miller A.N."/>
            <person name="Grigoriev I.V."/>
            <person name="Debuchy R."/>
            <person name="Gladieux P."/>
            <person name="Thoren M.H."/>
            <person name="Johannesson H."/>
        </authorList>
    </citation>
    <scope>NUCLEOTIDE SEQUENCE</scope>
    <source>
        <strain evidence="20">8032-3</strain>
    </source>
</reference>
<dbReference type="Proteomes" id="UP001244011">
    <property type="component" value="Unassembled WGS sequence"/>
</dbReference>
<dbReference type="InterPro" id="IPR043129">
    <property type="entry name" value="ATPase_NBD"/>
</dbReference>
<dbReference type="GO" id="GO:0004856">
    <property type="term" value="F:D-xylulokinase activity"/>
    <property type="evidence" value="ECO:0007669"/>
    <property type="project" value="UniProtKB-EC"/>
</dbReference>
<comment type="similarity">
    <text evidence="3">Belongs to the FGGY kinase family.</text>
</comment>
<comment type="catalytic activity">
    <reaction evidence="14">
        <text>D-xylulose + ATP = D-xylulose 5-phosphate + ADP + H(+)</text>
        <dbReference type="Rhea" id="RHEA:10964"/>
        <dbReference type="ChEBI" id="CHEBI:15378"/>
        <dbReference type="ChEBI" id="CHEBI:17140"/>
        <dbReference type="ChEBI" id="CHEBI:30616"/>
        <dbReference type="ChEBI" id="CHEBI:57737"/>
        <dbReference type="ChEBI" id="CHEBI:456216"/>
        <dbReference type="EC" id="2.7.1.17"/>
    </reaction>
</comment>
<evidence type="ECO:0000256" key="13">
    <source>
        <dbReference type="ARBA" id="ARBA00025184"/>
    </source>
</evidence>
<feature type="domain" description="Cation efflux protein transmembrane" evidence="17">
    <location>
        <begin position="45"/>
        <end position="259"/>
    </location>
</feature>
<dbReference type="InterPro" id="IPR042024">
    <property type="entry name" value="D-XK_euk"/>
</dbReference>
<dbReference type="FunFam" id="1.20.1510.10:FF:000013">
    <property type="entry name" value="Cation efflux family protein"/>
    <property type="match status" value="1"/>
</dbReference>
<comment type="subcellular location">
    <subcellularLocation>
        <location evidence="1">Membrane</location>
        <topology evidence="1">Multi-pass membrane protein</topology>
    </subcellularLocation>
</comment>
<dbReference type="Pfam" id="PF02782">
    <property type="entry name" value="FGGY_C"/>
    <property type="match status" value="1"/>
</dbReference>
<evidence type="ECO:0000256" key="7">
    <source>
        <dbReference type="ARBA" id="ARBA00022679"/>
    </source>
</evidence>
<comment type="function">
    <text evidence="13">Highly specific D-xylulose kinase which participates in the catabolism of xylose. Xylose is a major component of hemicelluloses such as xylan. Most fungi utilize D-xylose via three enzymatic reactions, xylose reductase (XR), xylitol dehydrogenase (XDH), and xylulokinase, to form xylulose 5-phosphate, which enters pentose phosphate pathway.</text>
</comment>
<dbReference type="SUPFAM" id="SSF53067">
    <property type="entry name" value="Actin-like ATPase domain"/>
    <property type="match status" value="2"/>
</dbReference>
<dbReference type="InterPro" id="IPR018485">
    <property type="entry name" value="FGGY_C"/>
</dbReference>
<dbReference type="GO" id="GO:0005997">
    <property type="term" value="P:xylulose metabolic process"/>
    <property type="evidence" value="ECO:0007669"/>
    <property type="project" value="TreeGrafter"/>
</dbReference>
<keyword evidence="9 20" id="KW-0418">Kinase</keyword>
<dbReference type="EMBL" id="MU839005">
    <property type="protein sequence ID" value="KAK1768500.1"/>
    <property type="molecule type" value="Genomic_DNA"/>
</dbReference>
<dbReference type="InterPro" id="IPR029058">
    <property type="entry name" value="AB_hydrolase_fold"/>
</dbReference>
<dbReference type="Gene3D" id="3.30.70.1350">
    <property type="entry name" value="Cation efflux protein, cytoplasmic domain"/>
    <property type="match status" value="1"/>
</dbReference>
<evidence type="ECO:0000256" key="11">
    <source>
        <dbReference type="ARBA" id="ARBA00023065"/>
    </source>
</evidence>
<dbReference type="Pfam" id="PF00370">
    <property type="entry name" value="FGGY_N"/>
    <property type="match status" value="1"/>
</dbReference>
<evidence type="ECO:0000256" key="8">
    <source>
        <dbReference type="ARBA" id="ARBA00022692"/>
    </source>
</evidence>
<feature type="domain" description="Carbohydrate kinase FGGY N-terminal" evidence="16">
    <location>
        <begin position="502"/>
        <end position="607"/>
    </location>
</feature>
<evidence type="ECO:0000259" key="17">
    <source>
        <dbReference type="Pfam" id="PF01545"/>
    </source>
</evidence>
<evidence type="ECO:0000256" key="4">
    <source>
        <dbReference type="ARBA" id="ARBA00012038"/>
    </source>
</evidence>
<feature type="domain" description="Carbohydrate kinase FGGY C-terminal" evidence="18">
    <location>
        <begin position="668"/>
        <end position="888"/>
    </location>
</feature>
<dbReference type="CDD" id="cd07776">
    <property type="entry name" value="ASKHA_NBD_FGGY_SpXK-like"/>
    <property type="match status" value="1"/>
</dbReference>
<evidence type="ECO:0000259" key="19">
    <source>
        <dbReference type="Pfam" id="PF07859"/>
    </source>
</evidence>
<dbReference type="InterPro" id="IPR027469">
    <property type="entry name" value="Cation_efflux_TMD_sf"/>
</dbReference>
<evidence type="ECO:0000256" key="12">
    <source>
        <dbReference type="ARBA" id="ARBA00023136"/>
    </source>
</evidence>
<dbReference type="SUPFAM" id="SSF53474">
    <property type="entry name" value="alpha/beta-Hydrolases"/>
    <property type="match status" value="1"/>
</dbReference>
<accession>A0AAJ0C1N9</accession>
<dbReference type="InterPro" id="IPR013094">
    <property type="entry name" value="AB_hydrolase_3"/>
</dbReference>
<keyword evidence="6" id="KW-0119">Carbohydrate metabolism</keyword>
<dbReference type="GO" id="GO:0016020">
    <property type="term" value="C:membrane"/>
    <property type="evidence" value="ECO:0007669"/>
    <property type="project" value="UniProtKB-SubCell"/>
</dbReference>
<dbReference type="GO" id="GO:0008324">
    <property type="term" value="F:monoatomic cation transmembrane transporter activity"/>
    <property type="evidence" value="ECO:0007669"/>
    <property type="project" value="InterPro"/>
</dbReference>
<dbReference type="EC" id="2.7.1.17" evidence="4"/>
<evidence type="ECO:0000256" key="15">
    <source>
        <dbReference type="SAM" id="MobiDB-lite"/>
    </source>
</evidence>
<dbReference type="InterPro" id="IPR058533">
    <property type="entry name" value="Cation_efflux_TM"/>
</dbReference>
<dbReference type="FunFam" id="3.30.70.1350:FF:000010">
    <property type="entry name" value="Cation efflux family protein, putative"/>
    <property type="match status" value="1"/>
</dbReference>
<comment type="caution">
    <text evidence="20">The sequence shown here is derived from an EMBL/GenBank/DDBJ whole genome shotgun (WGS) entry which is preliminary data.</text>
</comment>
<evidence type="ECO:0000313" key="20">
    <source>
        <dbReference type="EMBL" id="KAK1768500.1"/>
    </source>
</evidence>
<keyword evidence="11" id="KW-0406">Ion transport</keyword>
<evidence type="ECO:0000256" key="9">
    <source>
        <dbReference type="ARBA" id="ARBA00022777"/>
    </source>
</evidence>
<keyword evidence="12" id="KW-0472">Membrane</keyword>
<dbReference type="RefSeq" id="XP_060284713.1">
    <property type="nucleotide sequence ID" value="XM_060430986.1"/>
</dbReference>
<dbReference type="GO" id="GO:0005829">
    <property type="term" value="C:cytosol"/>
    <property type="evidence" value="ECO:0007669"/>
    <property type="project" value="TreeGrafter"/>
</dbReference>
<feature type="region of interest" description="Disordered" evidence="15">
    <location>
        <begin position="357"/>
        <end position="384"/>
    </location>
</feature>
<sequence length="1283" mass="140354">MPAALRLLRRPCRSQHFLLPFEPKRTPQPQATRNKNDAGVRITRLGLYSNLGMAIAKGAGGYAFNSQSMIADAWHSLTDLASDVLTLATVSWSLRPPSDDYPMGFGKVESLGSLGVSSMLLFGGLFMCFSSCQSIYAHFFLDPAAAAELASHGHHHGHSHSHDGPSIHAAWLAAGTVLVKEWLYHATMKVARERKSSVLASNAVHHRVDSLTGIVALLAILGANFLNDATWLDPVGGLFISLLVIQAGWGNTLSALYELADRSIDDEVKTSVRRQVRKGLEGVSEGHEAELQDVSGVKSGQNYLVDLEMAVPNMWTVEDVRAVEDAVRTRVGAKVRGVRRVRVRFVPKDAPVAPKFDEFIPGDVSPKTSPEPEDDEHNHSNGNGNAIVVQSDLTVVSEAKVDFDADFGSKYGIKKGVQVNEKEGEVFAPVAMWLEALDLVLTRLREKDAPLSRIRGISGAGQQHGSVYWSENAEKLLAGLNPDAPLVDQLKDAFSNPNSPNWQDHSTQAECDEFDANLGAADRLAEVTGSSAHHRFTGTQILRLRRRSPDVYAATSRISLVSSFLASVLLGAVAPIDISDACGMNLWDIPGNKWSQPLIELTAGGKDGVAELLGKLGDVREDGGGSMGPISGYFVRRYGFSAECQIAPFTGDNPSTILALPLRPLDAIVSLGTSTTFLMSTPVYKPDPSYHFFNHPTTPGHYMFMLCYKNGGLAREKVRDALPKPANGTAADPWATFNQHVLDTPPLDVRDESRDRAKLGLYFPLPEIVPNIQAGTWRYGAEARDGSGLRPDESSRSGAAWGADKDARAIVESQALSLRLRSRGLVVSPGGGLPAQPGRVYLVGGGSLNPAIARVMGDVLGGAGGVYRLDVGGNACALGGAYKAVWALERAEGETFDELIGKRWREEGAIQKVDDGYREGVFEAYGKFLKLPVAFFYERLLVRPQRQSSFVRRASPFEDLVIRCVRYAFANIPPRVGRVFFSKQVAVPFLRYRMLRHGYLRYPMHWSEYEDKHFRGIWVVCDRTKEADFVLYYIHGGGFSLGSSYFYLEFLLSWVSLLAEAGYKNPAIFALEYTLVPDASFPTQLQEAVHGYQHVLEFARDPSIVCVSGDSAGATLILSLLLHLANQDGDVGRGPGNDRRLENPALAVLISPWVTLVSPRYKNSTSDYLDADALQSYGLQFAGHWGSRDNPLVSPGSCKDIVWWRNASPSKGFIITYGQDEVFAPEIRELTRTLQKAGVMVESEEEVGGIHAWPVASHFVSRSTKQRLAGIRGLVDKIRERID</sequence>
<dbReference type="InterPro" id="IPR018484">
    <property type="entry name" value="FGGY_N"/>
</dbReference>
<keyword evidence="7" id="KW-0808">Transferase</keyword>
<keyword evidence="10" id="KW-1133">Transmembrane helix</keyword>
<dbReference type="Pfam" id="PF01545">
    <property type="entry name" value="Cation_efflux"/>
    <property type="match status" value="1"/>
</dbReference>
<dbReference type="GO" id="GO:0016787">
    <property type="term" value="F:hydrolase activity"/>
    <property type="evidence" value="ECO:0007669"/>
    <property type="project" value="InterPro"/>
</dbReference>
<keyword evidence="6" id="KW-0859">Xylose metabolism</keyword>
<dbReference type="GO" id="GO:0005739">
    <property type="term" value="C:mitochondrion"/>
    <property type="evidence" value="ECO:0007669"/>
    <property type="project" value="UniProtKB-ARBA"/>
</dbReference>
<evidence type="ECO:0000256" key="14">
    <source>
        <dbReference type="ARBA" id="ARBA00048885"/>
    </source>
</evidence>
<evidence type="ECO:0000259" key="18">
    <source>
        <dbReference type="Pfam" id="PF02782"/>
    </source>
</evidence>
<evidence type="ECO:0000256" key="1">
    <source>
        <dbReference type="ARBA" id="ARBA00004141"/>
    </source>
</evidence>
<dbReference type="PANTHER" id="PTHR10196:SF57">
    <property type="entry name" value="XYLULOSE KINASE"/>
    <property type="match status" value="1"/>
</dbReference>
<dbReference type="Gene3D" id="3.40.50.1820">
    <property type="entry name" value="alpha/beta hydrolase"/>
    <property type="match status" value="1"/>
</dbReference>
<dbReference type="Gene3D" id="3.30.420.40">
    <property type="match status" value="2"/>
</dbReference>
<dbReference type="GeneID" id="85314173"/>
<dbReference type="Gene3D" id="1.20.1510.10">
    <property type="entry name" value="Cation efflux protein transmembrane domain"/>
    <property type="match status" value="1"/>
</dbReference>
<dbReference type="FunFam" id="3.30.420.40:FF:000118">
    <property type="entry name" value="Xylulose kinase 2"/>
    <property type="match status" value="1"/>
</dbReference>
<protein>
    <recommendedName>
        <fullName evidence="4">xylulokinase</fullName>
        <ecNumber evidence="4">2.7.1.17</ecNumber>
    </recommendedName>
</protein>
<dbReference type="PANTHER" id="PTHR10196">
    <property type="entry name" value="SUGAR KINASE"/>
    <property type="match status" value="1"/>
</dbReference>
<keyword evidence="8" id="KW-0812">Transmembrane</keyword>
<dbReference type="GO" id="GO:0030003">
    <property type="term" value="P:intracellular monoatomic cation homeostasis"/>
    <property type="evidence" value="ECO:0007669"/>
    <property type="project" value="UniProtKB-ARBA"/>
</dbReference>
<dbReference type="GO" id="GO:0042732">
    <property type="term" value="P:D-xylose metabolic process"/>
    <property type="evidence" value="ECO:0007669"/>
    <property type="project" value="UniProtKB-KW"/>
</dbReference>
<dbReference type="SUPFAM" id="SSF161111">
    <property type="entry name" value="Cation efflux protein transmembrane domain-like"/>
    <property type="match status" value="1"/>
</dbReference>
<evidence type="ECO:0000259" key="16">
    <source>
        <dbReference type="Pfam" id="PF00370"/>
    </source>
</evidence>
<name>A0AAJ0C1N9_9PEZI</name>
<keyword evidence="5" id="KW-0813">Transport</keyword>
<evidence type="ECO:0000256" key="6">
    <source>
        <dbReference type="ARBA" id="ARBA00022629"/>
    </source>
</evidence>
<evidence type="ECO:0000256" key="5">
    <source>
        <dbReference type="ARBA" id="ARBA00022448"/>
    </source>
</evidence>
<dbReference type="NCBIfam" id="TIGR01297">
    <property type="entry name" value="CDF"/>
    <property type="match status" value="1"/>
</dbReference>
<evidence type="ECO:0000256" key="2">
    <source>
        <dbReference type="ARBA" id="ARBA00008873"/>
    </source>
</evidence>
<proteinExistence type="inferred from homology"/>
<feature type="domain" description="Alpha/beta hydrolase fold-3" evidence="19">
    <location>
        <begin position="1032"/>
        <end position="1253"/>
    </location>
</feature>
<dbReference type="InterPro" id="IPR036837">
    <property type="entry name" value="Cation_efflux_CTD_sf"/>
</dbReference>
<evidence type="ECO:0000313" key="21">
    <source>
        <dbReference type="Proteomes" id="UP001244011"/>
    </source>
</evidence>
<organism evidence="20 21">
    <name type="scientific">Phialemonium atrogriseum</name>
    <dbReference type="NCBI Taxonomy" id="1093897"/>
    <lineage>
        <taxon>Eukaryota</taxon>
        <taxon>Fungi</taxon>
        <taxon>Dikarya</taxon>
        <taxon>Ascomycota</taxon>
        <taxon>Pezizomycotina</taxon>
        <taxon>Sordariomycetes</taxon>
        <taxon>Sordariomycetidae</taxon>
        <taxon>Cephalothecales</taxon>
        <taxon>Cephalothecaceae</taxon>
        <taxon>Phialemonium</taxon>
    </lineage>
</organism>
<comment type="similarity">
    <text evidence="2">Belongs to the cation diffusion facilitator (CDF) transporter (TC 2.A.4) family. SLC30A subfamily.</text>
</comment>
<gene>
    <name evidence="20" type="ORF">QBC33DRAFT_577515</name>
</gene>
<dbReference type="Pfam" id="PF07859">
    <property type="entry name" value="Abhydrolase_3"/>
    <property type="match status" value="1"/>
</dbReference>